<evidence type="ECO:0000256" key="2">
    <source>
        <dbReference type="ARBA" id="ARBA00010566"/>
    </source>
</evidence>
<keyword evidence="8" id="KW-1185">Reference proteome</keyword>
<dbReference type="RefSeq" id="WP_005007933.1">
    <property type="nucleotide sequence ID" value="NZ_HG422173.1"/>
</dbReference>
<proteinExistence type="inferred from homology"/>
<dbReference type="AlphaFoldDB" id="M1YYV6"/>
<comment type="similarity">
    <text evidence="2 5">Belongs to the citrate synthase family.</text>
</comment>
<dbReference type="Pfam" id="PF00285">
    <property type="entry name" value="Citrate_synt"/>
    <property type="match status" value="1"/>
</dbReference>
<dbReference type="OrthoDB" id="9800864at2"/>
<reference evidence="7 8" key="1">
    <citation type="journal article" date="2013" name="Front. Microbiol.">
        <title>The genome of Nitrospina gracilis illuminates the metabolism and evolution of the major marine nitrite oxidizer.</title>
        <authorList>
            <person name="Luecker S."/>
            <person name="Nowka B."/>
            <person name="Rattei T."/>
            <person name="Spieck E."/>
            <person name="and Daims H."/>
        </authorList>
    </citation>
    <scope>NUCLEOTIDE SEQUENCE [LARGE SCALE GENOMIC DNA]</scope>
    <source>
        <strain evidence="7 8">3/211</strain>
    </source>
</reference>
<dbReference type="FunCoup" id="M1YYV6">
    <property type="interactions" value="227"/>
</dbReference>
<dbReference type="Gene3D" id="1.10.230.10">
    <property type="entry name" value="Cytochrome P450-Terp, domain 2"/>
    <property type="match status" value="1"/>
</dbReference>
<comment type="catalytic activity">
    <reaction evidence="4">
        <text>oxaloacetate + acetyl-CoA + H2O = citrate + CoA + H(+)</text>
        <dbReference type="Rhea" id="RHEA:16845"/>
        <dbReference type="ChEBI" id="CHEBI:15377"/>
        <dbReference type="ChEBI" id="CHEBI:15378"/>
        <dbReference type="ChEBI" id="CHEBI:16452"/>
        <dbReference type="ChEBI" id="CHEBI:16947"/>
        <dbReference type="ChEBI" id="CHEBI:57287"/>
        <dbReference type="ChEBI" id="CHEBI:57288"/>
        <dbReference type="EC" id="2.3.3.16"/>
    </reaction>
</comment>
<dbReference type="PIRSF" id="PIRSF001369">
    <property type="entry name" value="Citrate_synth"/>
    <property type="match status" value="1"/>
</dbReference>
<sequence>MSPNTEVLNTVDTGLDGVPVCTSDISLTTVDKNGNPILLYRGYSIYDLIKGPFEETVYLLLYGALPSRDELHAFRYELNGYGRLNQKILEHLRSYPENVHMMDMLMTSLSFARMWDADYTNSLWQTPKMDEELARLLLNAGVRLGAKIPMLMTAGWRIRNGLEPIAPDPHGSFAANILRMLGIREDPELEMALNTILILYLDHTINCSTFTALVVESSMTDPYTPLIAAGAPLKGVRHGGANELAAMMFEEIGTPDRAAHYVRNKLKSGELVFGFGHRLPHYKHKKESRVTIAERIGRPLAQKKGMGHLFEIYDIISRIMLKEKDRAPNADLPICILLKLLGIPRELNTPIFQASRHFGWLANILRQRRAKGPLFRPTQEYTGPDIDEMRAYVPLDMR</sequence>
<evidence type="ECO:0000256" key="6">
    <source>
        <dbReference type="PIRSR" id="PIRSR001369-1"/>
    </source>
</evidence>
<keyword evidence="7" id="KW-0012">Acyltransferase</keyword>
<dbReference type="PRINTS" id="PR00143">
    <property type="entry name" value="CITRTSNTHASE"/>
</dbReference>
<dbReference type="EMBL" id="CAQJ01000032">
    <property type="protein sequence ID" value="CCQ90446.1"/>
    <property type="molecule type" value="Genomic_DNA"/>
</dbReference>
<dbReference type="PANTHER" id="PTHR11739:SF4">
    <property type="entry name" value="CITRATE SYNTHASE, PEROXISOMAL"/>
    <property type="match status" value="1"/>
</dbReference>
<protein>
    <recommendedName>
        <fullName evidence="5">Citrate synthase</fullName>
    </recommendedName>
</protein>
<dbReference type="InterPro" id="IPR002020">
    <property type="entry name" value="Citrate_synthase"/>
</dbReference>
<evidence type="ECO:0000313" key="7">
    <source>
        <dbReference type="EMBL" id="CCQ90446.1"/>
    </source>
</evidence>
<dbReference type="InterPro" id="IPR016142">
    <property type="entry name" value="Citrate_synth-like_lrg_a-sub"/>
</dbReference>
<keyword evidence="3 5" id="KW-0808">Transferase</keyword>
<dbReference type="SUPFAM" id="SSF48256">
    <property type="entry name" value="Citrate synthase"/>
    <property type="match status" value="1"/>
</dbReference>
<gene>
    <name evidence="7" type="primary">prpC</name>
    <name evidence="7" type="ORF">NITGR_290045</name>
</gene>
<evidence type="ECO:0000256" key="3">
    <source>
        <dbReference type="ARBA" id="ARBA00022679"/>
    </source>
</evidence>
<dbReference type="PANTHER" id="PTHR11739">
    <property type="entry name" value="CITRATE SYNTHASE"/>
    <property type="match status" value="1"/>
</dbReference>
<feature type="active site" evidence="6">
    <location>
        <position position="331"/>
    </location>
</feature>
<dbReference type="Proteomes" id="UP000011704">
    <property type="component" value="Unassembled WGS sequence"/>
</dbReference>
<dbReference type="InterPro" id="IPR036969">
    <property type="entry name" value="Citrate_synthase_sf"/>
</dbReference>
<dbReference type="GO" id="GO:0006099">
    <property type="term" value="P:tricarboxylic acid cycle"/>
    <property type="evidence" value="ECO:0007669"/>
    <property type="project" value="UniProtKB-UniPathway"/>
</dbReference>
<organism evidence="7 8">
    <name type="scientific">Nitrospina gracilis (strain 3/211)</name>
    <dbReference type="NCBI Taxonomy" id="1266370"/>
    <lineage>
        <taxon>Bacteria</taxon>
        <taxon>Pseudomonadati</taxon>
        <taxon>Nitrospinota/Tectimicrobiota group</taxon>
        <taxon>Nitrospinota</taxon>
        <taxon>Nitrospinia</taxon>
        <taxon>Nitrospinales</taxon>
        <taxon>Nitrospinaceae</taxon>
        <taxon>Nitrospina</taxon>
    </lineage>
</organism>
<dbReference type="HOGENOM" id="CLU_025068_2_1_0"/>
<accession>M1YYV6</accession>
<dbReference type="GO" id="GO:0036440">
    <property type="term" value="F:citrate synthase activity"/>
    <property type="evidence" value="ECO:0007669"/>
    <property type="project" value="UniProtKB-EC"/>
</dbReference>
<comment type="pathway">
    <text evidence="1">Carbohydrate metabolism; tricarboxylic acid cycle; isocitrate from oxaloacetate: step 1/2.</text>
</comment>
<name>M1YYV6_NITG3</name>
<dbReference type="STRING" id="1266370.NITGR_290045"/>
<dbReference type="GO" id="GO:0005975">
    <property type="term" value="P:carbohydrate metabolic process"/>
    <property type="evidence" value="ECO:0007669"/>
    <property type="project" value="TreeGrafter"/>
</dbReference>
<evidence type="ECO:0000256" key="4">
    <source>
        <dbReference type="ARBA" id="ARBA00049288"/>
    </source>
</evidence>
<feature type="active site" evidence="6">
    <location>
        <position position="277"/>
    </location>
</feature>
<dbReference type="InParanoid" id="M1YYV6"/>
<evidence type="ECO:0000313" key="8">
    <source>
        <dbReference type="Proteomes" id="UP000011704"/>
    </source>
</evidence>
<dbReference type="Gene3D" id="1.10.580.10">
    <property type="entry name" value="Citrate Synthase, domain 1"/>
    <property type="match status" value="1"/>
</dbReference>
<evidence type="ECO:0000256" key="5">
    <source>
        <dbReference type="PIRNR" id="PIRNR001369"/>
    </source>
</evidence>
<evidence type="ECO:0000256" key="1">
    <source>
        <dbReference type="ARBA" id="ARBA00004751"/>
    </source>
</evidence>
<dbReference type="InterPro" id="IPR024176">
    <property type="entry name" value="Citrate_synthase_bac-typ"/>
</dbReference>
<comment type="caution">
    <text evidence="7">The sequence shown here is derived from an EMBL/GenBank/DDBJ whole genome shotgun (WGS) entry which is preliminary data.</text>
</comment>
<dbReference type="UniPathway" id="UPA00223"/>
<dbReference type="InterPro" id="IPR016143">
    <property type="entry name" value="Citrate_synth-like_sm_a-sub"/>
</dbReference>